<dbReference type="GO" id="GO:0005576">
    <property type="term" value="C:extracellular region"/>
    <property type="evidence" value="ECO:0007669"/>
    <property type="project" value="UniProtKB-ARBA"/>
</dbReference>
<dbReference type="GeneID" id="118410579"/>
<evidence type="ECO:0000256" key="10">
    <source>
        <dbReference type="ARBA" id="ARBA00023157"/>
    </source>
</evidence>
<evidence type="ECO:0000256" key="9">
    <source>
        <dbReference type="ARBA" id="ARBA00023054"/>
    </source>
</evidence>
<dbReference type="PROSITE" id="PS50027">
    <property type="entry name" value="EGF_LAM_2"/>
    <property type="match status" value="3"/>
</dbReference>
<keyword evidence="3" id="KW-0964">Secreted</keyword>
<gene>
    <name evidence="19" type="primary">LOC118410579</name>
</gene>
<feature type="signal peptide" evidence="15">
    <location>
        <begin position="1"/>
        <end position="31"/>
    </location>
</feature>
<dbReference type="GO" id="GO:0009888">
    <property type="term" value="P:tissue development"/>
    <property type="evidence" value="ECO:0000318"/>
    <property type="project" value="GO_Central"/>
</dbReference>
<keyword evidence="7" id="KW-0084">Basement membrane</keyword>
<dbReference type="InterPro" id="IPR008211">
    <property type="entry name" value="Laminin_N"/>
</dbReference>
<keyword evidence="11" id="KW-0325">Glycoprotein</keyword>
<dbReference type="GO" id="GO:0005604">
    <property type="term" value="C:basement membrane"/>
    <property type="evidence" value="ECO:0000318"/>
    <property type="project" value="GO_Central"/>
</dbReference>
<comment type="function">
    <text evidence="1">Binding to cells via a high affinity receptor, laminin is thought to mediate the attachment, migration and organization of cells into tissues during embryonic development by interacting with other extracellular matrix components.</text>
</comment>
<dbReference type="FunFam" id="2.10.25.10:FF:001170">
    <property type="entry name" value="Predicted protein"/>
    <property type="match status" value="1"/>
</dbReference>
<feature type="disulfide bond" evidence="13">
    <location>
        <begin position="516"/>
        <end position="525"/>
    </location>
</feature>
<feature type="chain" id="PRO_5039887168" evidence="15">
    <location>
        <begin position="32"/>
        <end position="1022"/>
    </location>
</feature>
<dbReference type="Pfam" id="PF00053">
    <property type="entry name" value="EGF_laminin"/>
    <property type="match status" value="5"/>
</dbReference>
<evidence type="ECO:0000256" key="5">
    <source>
        <dbReference type="ARBA" id="ARBA00022729"/>
    </source>
</evidence>
<keyword evidence="8" id="KW-0130">Cell adhesion</keyword>
<feature type="disulfide bond" evidence="13">
    <location>
        <begin position="603"/>
        <end position="615"/>
    </location>
</feature>
<evidence type="ECO:0000256" key="7">
    <source>
        <dbReference type="ARBA" id="ARBA00022869"/>
    </source>
</evidence>
<dbReference type="GO" id="GO:0007155">
    <property type="term" value="P:cell adhesion"/>
    <property type="evidence" value="ECO:0007669"/>
    <property type="project" value="UniProtKB-KW"/>
</dbReference>
<dbReference type="OMA" id="KCNCNHV"/>
<evidence type="ECO:0000256" key="12">
    <source>
        <dbReference type="ARBA" id="ARBA00023292"/>
    </source>
</evidence>
<protein>
    <submittedName>
        <fullName evidence="19">Laminin subunit alpha-1-like</fullName>
    </submittedName>
</protein>
<reference evidence="19" key="1">
    <citation type="journal article" date="2016" name="Genome Biol. Evol.">
        <title>Conserved non-coding elements in the most distant genera of cephalochordates: the Goldilocks principle.</title>
        <authorList>
            <person name="Yue J.X."/>
            <person name="Kozmikova I."/>
            <person name="Ono H."/>
            <person name="Nossa C.W."/>
            <person name="Kozmik Z."/>
            <person name="Putnam N.H."/>
            <person name="Yu J.K."/>
            <person name="Holland L.Z."/>
        </authorList>
    </citation>
    <scope>NUCLEOTIDE SEQUENCE</scope>
</reference>
<feature type="disulfide bond" evidence="13">
    <location>
        <begin position="397"/>
        <end position="409"/>
    </location>
</feature>
<dbReference type="InterPro" id="IPR000742">
    <property type="entry name" value="EGF"/>
</dbReference>
<dbReference type="FunFam" id="2.10.25.10:FF:001160">
    <property type="entry name" value="Uncharacterized protein"/>
    <property type="match status" value="1"/>
</dbReference>
<evidence type="ECO:0000313" key="19">
    <source>
        <dbReference type="RefSeq" id="XP_035668246.1"/>
    </source>
</evidence>
<feature type="compositionally biased region" description="Low complexity" evidence="14">
    <location>
        <begin position="770"/>
        <end position="791"/>
    </location>
</feature>
<accession>A0A9J7KQE3</accession>
<evidence type="ECO:0000256" key="15">
    <source>
        <dbReference type="SAM" id="SignalP"/>
    </source>
</evidence>
<evidence type="ECO:0000256" key="14">
    <source>
        <dbReference type="SAM" id="MobiDB-lite"/>
    </source>
</evidence>
<dbReference type="FunFam" id="2.10.25.10:FF:000094">
    <property type="entry name" value="Laminin subunit alpha-2"/>
    <property type="match status" value="1"/>
</dbReference>
<dbReference type="GO" id="GO:0005201">
    <property type="term" value="F:extracellular matrix structural constituent"/>
    <property type="evidence" value="ECO:0000318"/>
    <property type="project" value="GO_Central"/>
</dbReference>
<dbReference type="GO" id="GO:0007411">
    <property type="term" value="P:axon guidance"/>
    <property type="evidence" value="ECO:0000318"/>
    <property type="project" value="GO_Central"/>
</dbReference>
<feature type="non-terminal residue" evidence="19">
    <location>
        <position position="1022"/>
    </location>
</feature>
<keyword evidence="12 13" id="KW-0424">Laminin EGF-like domain</keyword>
<dbReference type="SMART" id="SM00136">
    <property type="entry name" value="LamNT"/>
    <property type="match status" value="1"/>
</dbReference>
<feature type="disulfide bond" evidence="13">
    <location>
        <begin position="418"/>
        <end position="427"/>
    </location>
</feature>
<feature type="compositionally biased region" description="Low complexity" evidence="14">
    <location>
        <begin position="737"/>
        <end position="763"/>
    </location>
</feature>
<evidence type="ECO:0000256" key="1">
    <source>
        <dbReference type="ARBA" id="ARBA00002418"/>
    </source>
</evidence>
<evidence type="ECO:0000256" key="4">
    <source>
        <dbReference type="ARBA" id="ARBA00022530"/>
    </source>
</evidence>
<keyword evidence="4" id="KW-0272">Extracellular matrix</keyword>
<evidence type="ECO:0000256" key="3">
    <source>
        <dbReference type="ARBA" id="ARBA00022525"/>
    </source>
</evidence>
<dbReference type="Pfam" id="PF24973">
    <property type="entry name" value="EGF_LMN_ATRN"/>
    <property type="match status" value="2"/>
</dbReference>
<dbReference type="Gene3D" id="2.10.25.10">
    <property type="entry name" value="Laminin"/>
    <property type="match status" value="6"/>
</dbReference>
<feature type="disulfide bond" evidence="13">
    <location>
        <begin position="399"/>
        <end position="416"/>
    </location>
</feature>
<keyword evidence="9" id="KW-0175">Coiled coil</keyword>
<dbReference type="PRINTS" id="PR00011">
    <property type="entry name" value="EGFLAMININ"/>
</dbReference>
<feature type="region of interest" description="Disordered" evidence="14">
    <location>
        <begin position="842"/>
        <end position="861"/>
    </location>
</feature>
<dbReference type="Proteomes" id="UP000001554">
    <property type="component" value="Chromosome 2"/>
</dbReference>
<dbReference type="FunFam" id="2.10.25.10:FF:000074">
    <property type="entry name" value="Laminin subunit alpha"/>
    <property type="match status" value="1"/>
</dbReference>
<feature type="domain" description="Laminin N-terminal" evidence="17">
    <location>
        <begin position="37"/>
        <end position="274"/>
    </location>
</feature>
<dbReference type="PROSITE" id="PS01248">
    <property type="entry name" value="EGF_LAM_1"/>
    <property type="match status" value="3"/>
</dbReference>
<keyword evidence="18" id="KW-1185">Reference proteome</keyword>
<comment type="subcellular location">
    <subcellularLocation>
        <location evidence="2">Secreted</location>
        <location evidence="2">Extracellular space</location>
        <location evidence="2">Extracellular matrix</location>
        <location evidence="2">Basement membrane</location>
    </subcellularLocation>
</comment>
<dbReference type="PROSITE" id="PS00022">
    <property type="entry name" value="EGF_1"/>
    <property type="match status" value="1"/>
</dbReference>
<dbReference type="FunFam" id="2.10.25.10:FF:000069">
    <property type="entry name" value="Laminin subunit alpha 1"/>
    <property type="match status" value="1"/>
</dbReference>
<evidence type="ECO:0000259" key="16">
    <source>
        <dbReference type="PROSITE" id="PS50027"/>
    </source>
</evidence>
<keyword evidence="6" id="KW-0677">Repeat</keyword>
<dbReference type="PROSITE" id="PS51117">
    <property type="entry name" value="LAMININ_NTER"/>
    <property type="match status" value="1"/>
</dbReference>
<evidence type="ECO:0000256" key="8">
    <source>
        <dbReference type="ARBA" id="ARBA00022889"/>
    </source>
</evidence>
<feature type="disulfide bond" evidence="13">
    <location>
        <begin position="623"/>
        <end position="632"/>
    </location>
</feature>
<evidence type="ECO:0000313" key="18">
    <source>
        <dbReference type="Proteomes" id="UP000001554"/>
    </source>
</evidence>
<feature type="compositionally biased region" description="Low complexity" evidence="14">
    <location>
        <begin position="798"/>
        <end position="819"/>
    </location>
</feature>
<dbReference type="InterPro" id="IPR050440">
    <property type="entry name" value="Laminin/Netrin_ECM"/>
</dbReference>
<dbReference type="PANTHER" id="PTHR10574">
    <property type="entry name" value="NETRIN/LAMININ-RELATED"/>
    <property type="match status" value="1"/>
</dbReference>
<name>A0A9J7KQE3_BRAFL</name>
<sequence length="1022" mass="106818">MSSRRTRPRVVTGVLAVLLAASWSPLPRGTAVHVAATSYRAVDPVVNVARGKPVTANVTCGSPAEDFYPHSDSVKPPPDRQLQICDASDPVLAHNASLMTDGNSSTWWQSTSLRQLMSAGNGLGNQAEVYITLDLGATYHPENITIHMGDTKRPGRLAIMRSNDGMNFDPWLYLVTNGNRDCRRFGVAMQPEPDGSPESVVCREYAQLGVEQLYNERITVSLSEVPPSFSDEALLMWQAVRHLQLSFYDMDLVLGIFEDQFHHYAVSEVSVMAGCECNGLGIGCEISADSGQYECICSGNTQGPFCEECQPLYNQFPYQPGQPCQACNCNNHSQVCVYNETVAAGNLSMSANGSFHGGGVCLSCRDNTTGTNCEQCDTLFYRNPEVSHQSSSACLPCECDLVGSSSSQCNMETGQCPCKPGVGGRMCDVCLPGYYNFSSGGCTPCPCYPLLHHTPCYVDQGGQVTCNCTQGHKGEQCERCEDFYWGDPVHGTACAECDCSGNSDQCSNVTGECIGCHGNTTGFNCDRCADGFFGDAVFGNCSACACDEAGSVALVCNHTTGLCPCKPGVDSSTRRCSRCMENHYGFDTPDGDGTDSQPGCSPCNCDVLGSTSLQCGEGGNCSCHPGVEGTKCDVCMEGTYGLPDMECLACDCDPVGTLSDFDPFLPTTTQSAVGQTTILGLTTTQDITTQGALIGSTPIQGITDDTTLQAETTAIVTTEATTNVTSSATSQGPETPSVTTVQAETTDTTTTVDTTNVTSSATSQGPETPSVTTGQTETTDTTTNITSSATSQGPETPSVTTGQTETTDTTTNITSSATSQGPETPSVTTVLAETTVIPTTVATANDTSSATSQGPETPGVTTVQETTDAATTVATTNNTSSATTQGLETTDVTTVQETTDTVATTNGTTSATDTSLGTTDFAGTTNITSVVAITNDMTVPTETTNITTTVTTDGLETVGVTTVQTETTDIATVVTTTNDTLDVSVATEVVTTDNDTAVTENATTVTPLATANVPAVSTNATE</sequence>
<dbReference type="SUPFAM" id="SSF49785">
    <property type="entry name" value="Galactose-binding domain-like"/>
    <property type="match status" value="1"/>
</dbReference>
<proteinExistence type="predicted"/>
<dbReference type="CDD" id="cd00055">
    <property type="entry name" value="EGF_Lam"/>
    <property type="match status" value="6"/>
</dbReference>
<comment type="caution">
    <text evidence="13">Lacks conserved residue(s) required for the propagation of feature annotation.</text>
</comment>
<dbReference type="SMART" id="SM00180">
    <property type="entry name" value="EGF_Lam"/>
    <property type="match status" value="7"/>
</dbReference>
<dbReference type="SUPFAM" id="SSF57196">
    <property type="entry name" value="EGF/Laminin"/>
    <property type="match status" value="6"/>
</dbReference>
<dbReference type="GO" id="GO:0009887">
    <property type="term" value="P:animal organ morphogenesis"/>
    <property type="evidence" value="ECO:0000318"/>
    <property type="project" value="GO_Central"/>
</dbReference>
<feature type="domain" description="Laminin EGF-like" evidence="16">
    <location>
        <begin position="497"/>
        <end position="543"/>
    </location>
</feature>
<dbReference type="AlphaFoldDB" id="A0A9J7KQE3"/>
<evidence type="ECO:0000256" key="13">
    <source>
        <dbReference type="PROSITE-ProRule" id="PRU00460"/>
    </source>
</evidence>
<evidence type="ECO:0000256" key="6">
    <source>
        <dbReference type="ARBA" id="ARBA00022737"/>
    </source>
</evidence>
<feature type="compositionally biased region" description="Polar residues" evidence="14">
    <location>
        <begin position="842"/>
        <end position="855"/>
    </location>
</feature>
<feature type="domain" description="Laminin EGF-like" evidence="16">
    <location>
        <begin position="603"/>
        <end position="649"/>
    </location>
</feature>
<keyword evidence="5 15" id="KW-0732">Signal</keyword>
<evidence type="ECO:0000256" key="11">
    <source>
        <dbReference type="ARBA" id="ARBA00023180"/>
    </source>
</evidence>
<evidence type="ECO:0000259" key="17">
    <source>
        <dbReference type="PROSITE" id="PS51117"/>
    </source>
</evidence>
<reference evidence="19" key="3">
    <citation type="submission" date="2025-08" db="UniProtKB">
        <authorList>
            <consortium name="RefSeq"/>
        </authorList>
    </citation>
    <scope>IDENTIFICATION</scope>
</reference>
<reference evidence="18" key="2">
    <citation type="journal article" date="2020" name="Nat. Ecol. Evol.">
        <title>Deeply conserved synteny resolves early events in vertebrate evolution.</title>
        <authorList>
            <person name="Simakov O."/>
            <person name="Marletaz F."/>
            <person name="Yue J.X."/>
            <person name="O'Connell B."/>
            <person name="Jenkins J."/>
            <person name="Brandt A."/>
            <person name="Calef R."/>
            <person name="Tung C.H."/>
            <person name="Huang T.K."/>
            <person name="Schmutz J."/>
            <person name="Satoh N."/>
            <person name="Yu J.K."/>
            <person name="Putnam N.H."/>
            <person name="Green R.E."/>
            <person name="Rokhsar D.S."/>
        </authorList>
    </citation>
    <scope>NUCLEOTIDE SEQUENCE [LARGE SCALE GENOMIC DNA]</scope>
    <source>
        <strain evidence="18">S238N-H82</strain>
    </source>
</reference>
<keyword evidence="10 13" id="KW-1015">Disulfide bond</keyword>
<dbReference type="PANTHER" id="PTHR10574:SF442">
    <property type="entry name" value="LAMININ-LIKE PROTEIN EPI-1"/>
    <property type="match status" value="1"/>
</dbReference>
<dbReference type="KEGG" id="bfo:118410579"/>
<dbReference type="Gene3D" id="2.60.120.260">
    <property type="entry name" value="Galactose-binding domain-like"/>
    <property type="match status" value="1"/>
</dbReference>
<dbReference type="InterPro" id="IPR008979">
    <property type="entry name" value="Galactose-bd-like_sf"/>
</dbReference>
<feature type="region of interest" description="Disordered" evidence="14">
    <location>
        <begin position="723"/>
        <end position="826"/>
    </location>
</feature>
<dbReference type="FunFam" id="2.10.25.10:FF:000051">
    <property type="entry name" value="Laminin subunit alpha 4"/>
    <property type="match status" value="1"/>
</dbReference>
<organism evidence="18 19">
    <name type="scientific">Branchiostoma floridae</name>
    <name type="common">Florida lancelet</name>
    <name type="synonym">Amphioxus</name>
    <dbReference type="NCBI Taxonomy" id="7739"/>
    <lineage>
        <taxon>Eukaryota</taxon>
        <taxon>Metazoa</taxon>
        <taxon>Chordata</taxon>
        <taxon>Cephalochordata</taxon>
        <taxon>Leptocardii</taxon>
        <taxon>Amphioxiformes</taxon>
        <taxon>Branchiostomatidae</taxon>
        <taxon>Branchiostoma</taxon>
    </lineage>
</organism>
<dbReference type="RefSeq" id="XP_035668246.1">
    <property type="nucleotide sequence ID" value="XM_035812353.1"/>
</dbReference>
<dbReference type="OrthoDB" id="5979771at2759"/>
<feature type="domain" description="Laminin EGF-like" evidence="16">
    <location>
        <begin position="397"/>
        <end position="444"/>
    </location>
</feature>
<evidence type="ECO:0000256" key="2">
    <source>
        <dbReference type="ARBA" id="ARBA00004302"/>
    </source>
</evidence>
<dbReference type="InterPro" id="IPR056863">
    <property type="entry name" value="LMN_ATRN_NET-like_EGF"/>
</dbReference>
<dbReference type="InterPro" id="IPR002049">
    <property type="entry name" value="LE_dom"/>
</dbReference>